<name>A0A225UEP0_9STRA</name>
<dbReference type="AlphaFoldDB" id="A0A225UEP0"/>
<dbReference type="EMBL" id="NBNE01020038">
    <property type="protein sequence ID" value="OWY91525.1"/>
    <property type="molecule type" value="Genomic_DNA"/>
</dbReference>
<proteinExistence type="predicted"/>
<dbReference type="OrthoDB" id="10587489at2759"/>
<protein>
    <submittedName>
        <fullName evidence="2">Uncharacterized protein</fullName>
    </submittedName>
</protein>
<reference evidence="3" key="1">
    <citation type="submission" date="2017-03" db="EMBL/GenBank/DDBJ databases">
        <title>Phytopthora megakarya and P. palmivora, two closely related causual agents of cacao black pod achieved similar genome size and gene model numbers by different mechanisms.</title>
        <authorList>
            <person name="Ali S."/>
            <person name="Shao J."/>
            <person name="Larry D.J."/>
            <person name="Kronmiller B."/>
            <person name="Shen D."/>
            <person name="Strem M.D."/>
            <person name="Melnick R.L."/>
            <person name="Guiltinan M.J."/>
            <person name="Tyler B.M."/>
            <person name="Meinhardt L.W."/>
            <person name="Bailey B.A."/>
        </authorList>
    </citation>
    <scope>NUCLEOTIDE SEQUENCE [LARGE SCALE GENOMIC DNA]</scope>
    <source>
        <strain evidence="3">zdho120</strain>
    </source>
</reference>
<keyword evidence="3" id="KW-1185">Reference proteome</keyword>
<gene>
    <name evidence="2" type="ORF">PHMEG_00039861</name>
</gene>
<accession>A0A225UEP0</accession>
<organism evidence="2 3">
    <name type="scientific">Phytophthora megakarya</name>
    <dbReference type="NCBI Taxonomy" id="4795"/>
    <lineage>
        <taxon>Eukaryota</taxon>
        <taxon>Sar</taxon>
        <taxon>Stramenopiles</taxon>
        <taxon>Oomycota</taxon>
        <taxon>Peronosporomycetes</taxon>
        <taxon>Peronosporales</taxon>
        <taxon>Peronosporaceae</taxon>
        <taxon>Phytophthora</taxon>
    </lineage>
</organism>
<evidence type="ECO:0000256" key="1">
    <source>
        <dbReference type="SAM" id="MobiDB-lite"/>
    </source>
</evidence>
<feature type="compositionally biased region" description="Polar residues" evidence="1">
    <location>
        <begin position="24"/>
        <end position="36"/>
    </location>
</feature>
<comment type="caution">
    <text evidence="2">The sequence shown here is derived from an EMBL/GenBank/DDBJ whole genome shotgun (WGS) entry which is preliminary data.</text>
</comment>
<feature type="compositionally biased region" description="Basic and acidic residues" evidence="1">
    <location>
        <begin position="1"/>
        <end position="23"/>
    </location>
</feature>
<feature type="region of interest" description="Disordered" evidence="1">
    <location>
        <begin position="1"/>
        <end position="36"/>
    </location>
</feature>
<evidence type="ECO:0000313" key="3">
    <source>
        <dbReference type="Proteomes" id="UP000198211"/>
    </source>
</evidence>
<dbReference type="Proteomes" id="UP000198211">
    <property type="component" value="Unassembled WGS sequence"/>
</dbReference>
<sequence>MVCVHRSSDDSGFHRESQEEVQVKTEQGNEMSSKNHTTTLLKDIVHKLEDRAIGARTVTYDGFQEALRV</sequence>
<evidence type="ECO:0000313" key="2">
    <source>
        <dbReference type="EMBL" id="OWY91525.1"/>
    </source>
</evidence>